<dbReference type="EMBL" id="JAPDRL010000011">
    <property type="protein sequence ID" value="KAJ9667688.1"/>
    <property type="molecule type" value="Genomic_DNA"/>
</dbReference>
<feature type="compositionally biased region" description="Low complexity" evidence="1">
    <location>
        <begin position="60"/>
        <end position="75"/>
    </location>
</feature>
<keyword evidence="3" id="KW-1185">Reference proteome</keyword>
<evidence type="ECO:0000313" key="2">
    <source>
        <dbReference type="EMBL" id="KAJ9667688.1"/>
    </source>
</evidence>
<protein>
    <submittedName>
        <fullName evidence="2">Uncharacterized protein</fullName>
    </submittedName>
</protein>
<comment type="caution">
    <text evidence="2">The sequence shown here is derived from an EMBL/GenBank/DDBJ whole genome shotgun (WGS) entry which is preliminary data.</text>
</comment>
<evidence type="ECO:0000313" key="3">
    <source>
        <dbReference type="Proteomes" id="UP001172684"/>
    </source>
</evidence>
<gene>
    <name evidence="2" type="ORF">H2201_002223</name>
</gene>
<dbReference type="Proteomes" id="UP001172684">
    <property type="component" value="Unassembled WGS sequence"/>
</dbReference>
<feature type="region of interest" description="Disordered" evidence="1">
    <location>
        <begin position="174"/>
        <end position="193"/>
    </location>
</feature>
<feature type="region of interest" description="Disordered" evidence="1">
    <location>
        <begin position="54"/>
        <end position="147"/>
    </location>
</feature>
<name>A0ABQ9P4B3_9PEZI</name>
<reference evidence="2" key="1">
    <citation type="submission" date="2022-10" db="EMBL/GenBank/DDBJ databases">
        <title>Culturing micro-colonial fungi from biological soil crusts in the Mojave desert and describing Neophaeococcomyces mojavensis, and introducing the new genera and species Taxawa tesnikishii.</title>
        <authorList>
            <person name="Kurbessoian T."/>
            <person name="Stajich J.E."/>
        </authorList>
    </citation>
    <scope>NUCLEOTIDE SEQUENCE</scope>
    <source>
        <strain evidence="2">TK_1</strain>
    </source>
</reference>
<organism evidence="2 3">
    <name type="scientific">Coniosporium apollinis</name>
    <dbReference type="NCBI Taxonomy" id="61459"/>
    <lineage>
        <taxon>Eukaryota</taxon>
        <taxon>Fungi</taxon>
        <taxon>Dikarya</taxon>
        <taxon>Ascomycota</taxon>
        <taxon>Pezizomycotina</taxon>
        <taxon>Dothideomycetes</taxon>
        <taxon>Dothideomycetes incertae sedis</taxon>
        <taxon>Coniosporium</taxon>
    </lineage>
</organism>
<proteinExistence type="predicted"/>
<accession>A0ABQ9P4B3</accession>
<evidence type="ECO:0000256" key="1">
    <source>
        <dbReference type="SAM" id="MobiDB-lite"/>
    </source>
</evidence>
<sequence length="295" mass="31030">MDITSITINLSRGPSPTRVRAAAVCLSGLHASHHLRLHDPNDDARVFHIEHAPRPHIENADTSSSDATISSGATTPSDTTPLFTPSLTDTDTDAASNASTTPSSPSSTSPNPPTSPHLPASFTIPPARPPRGPHVTFAADTTPGGRAHTWLPIKERAKAERLAMAEHVARRAAIEAQGGPARSKYRFDSSSSLRGPWQRQFVGPSVDYFSLEGVAGPSGTTAAVPAASAQEETVHGGDSDEESSEGPSDVSDYPSDASSTVEAGPSRNGGRPGTPHLRVGRLEREKDSLSFRIEE</sequence>
<feature type="region of interest" description="Disordered" evidence="1">
    <location>
        <begin position="218"/>
        <end position="295"/>
    </location>
</feature>
<feature type="compositionally biased region" description="Low complexity" evidence="1">
    <location>
        <begin position="84"/>
        <end position="109"/>
    </location>
</feature>
<feature type="compositionally biased region" description="Basic and acidic residues" evidence="1">
    <location>
        <begin position="280"/>
        <end position="295"/>
    </location>
</feature>